<proteinExistence type="predicted"/>
<comment type="caution">
    <text evidence="4">The sequence shown here is derived from an EMBL/GenBank/DDBJ whole genome shotgun (WGS) entry which is preliminary data.</text>
</comment>
<dbReference type="Pfam" id="PF00350">
    <property type="entry name" value="Dynamin_N"/>
    <property type="match status" value="1"/>
</dbReference>
<dbReference type="PANTHER" id="PTHR36681:SF3">
    <property type="entry name" value="NUCLEAR GTPASE, GERMINAL CENTER-ASSOCIATED, TANDEM DUPLICATE 3"/>
    <property type="match status" value="1"/>
</dbReference>
<dbReference type="SUPFAM" id="SSF52540">
    <property type="entry name" value="P-loop containing nucleoside triphosphate hydrolases"/>
    <property type="match status" value="1"/>
</dbReference>
<name>A0A8H6AJH7_9HELO</name>
<dbReference type="GeneID" id="59266354"/>
<feature type="compositionally biased region" description="Acidic residues" evidence="1">
    <location>
        <begin position="996"/>
        <end position="1013"/>
    </location>
</feature>
<gene>
    <name evidence="4" type="ORF">Bfra_012345</name>
</gene>
<feature type="compositionally biased region" description="Acidic residues" evidence="1">
    <location>
        <begin position="1022"/>
        <end position="1039"/>
    </location>
</feature>
<feature type="region of interest" description="Disordered" evidence="1">
    <location>
        <begin position="984"/>
        <end position="1039"/>
    </location>
</feature>
<dbReference type="InterPro" id="IPR056024">
    <property type="entry name" value="DUF7605"/>
</dbReference>
<organism evidence="4 5">
    <name type="scientific">Botrytis fragariae</name>
    <dbReference type="NCBI Taxonomy" id="1964551"/>
    <lineage>
        <taxon>Eukaryota</taxon>
        <taxon>Fungi</taxon>
        <taxon>Dikarya</taxon>
        <taxon>Ascomycota</taxon>
        <taxon>Pezizomycotina</taxon>
        <taxon>Leotiomycetes</taxon>
        <taxon>Helotiales</taxon>
        <taxon>Sclerotiniaceae</taxon>
        <taxon>Botrytis</taxon>
    </lineage>
</organism>
<reference evidence="4 5" key="1">
    <citation type="journal article" date="2020" name="Phytopathology">
        <title>A high-quality genome resource of Botrytis fragariae, a new and rapidly spreading fungal pathogen causing strawberry gray mold in the U.S.A.</title>
        <authorList>
            <person name="Wu Y."/>
            <person name="Saski C.A."/>
            <person name="Schnabel G."/>
            <person name="Xiao S."/>
            <person name="Hu M."/>
        </authorList>
    </citation>
    <scope>NUCLEOTIDE SEQUENCE [LARGE SCALE GENOMIC DNA]</scope>
    <source>
        <strain evidence="4 5">BVB16</strain>
    </source>
</reference>
<dbReference type="EMBL" id="JABFCT010000022">
    <property type="protein sequence ID" value="KAF5868435.1"/>
    <property type="molecule type" value="Genomic_DNA"/>
</dbReference>
<accession>A0A8H6AJH7</accession>
<dbReference type="InterPro" id="IPR045063">
    <property type="entry name" value="Dynamin_N"/>
</dbReference>
<feature type="domain" description="DUF7605" evidence="3">
    <location>
        <begin position="715"/>
        <end position="890"/>
    </location>
</feature>
<sequence>MGQFCTTMSSVIWDRKSEVDTDLATKLRGRSIKSENTDDSVSTMSEGIEPDMDSTVTKMDTAMVTRKEKAMEYAVIFLNKASNIVASHAAMFPEFKNWEDQIKQNLAGIERPRVLVGLLGYTGSGKSSLINALIDEEMVVPANAMRASTSVVTEISWNDSDDPDRAFRAEIEFISEEEWKKEMDVLLDDLANATKGEDVTIKSGSAASIAFAKISAVWPEVTLGKLKGMSSEQLFDEVDGVSDILDCSLEIADHKAKDFAEKISLYIDSNNKEVASAGISYWPLVRCVRVYTKAQILRHGLVLVDLPGLGDSNTGRTQVAENYMKNLDYIWIVADIVRAIDDQVAKDLMGKSFRRQLFMDGKYDGHCVTFIMSKTDIINNNEVISSLQLRKRELKTILAQEEVLMQNVHKVQETLIRKTAKNNKIKRELKGLQREVKQTKSEKATSRKRKFVEDSGAEEEVPSIKSQIPGKVSRQDLMRKKGSTIKEIEALDKRLAGLKLELRSARNEIKVVCTQARNTYTQNHLKIDFLNGLRELKQDISADRNDEFQSEIEKKVESESSATKPGWDNSKLIENACTEGLIDQLNTFCVSSKGYQRLAGRFKRNPKPKGFATINDTFIPFLREYAVACTLTQRSKLADRFLNGFNLVKLSISSWVENDSPNSLSSSEKDRLNGTLEEHLGALQKKFELALNIAMMRMKNAIKTDIFPMLQKCINASTQKAEEACKELVNEDICFQTWKAICRRRGKFSNRKNFNYDWVGVFSEPFLGHLAKPWENVFSSQMQNIHDEYARRIATAINRFSIDIKPLLRSMSEASASRSPLDFLAKVPYLQRKARTAITESFDSARSQAQEIHRAVEPLIQDHLRPVYEKCSRESKKGALARMKENLFEFIQETNETMYSESSTVLKTKLAKMTNNLEELLKEAHSDTSHYLREEIRNMIMWAVAKDDETRENVRKTLRKGLTVQLDALRVAWARGASEPADRFLPVKTETKPDDDSSEDNDEDDDISDDSDSSDNIGVGDNSDDSEEAEGTSDDMEDS</sequence>
<evidence type="ECO:0000313" key="4">
    <source>
        <dbReference type="EMBL" id="KAF5868435.1"/>
    </source>
</evidence>
<dbReference type="Pfam" id="PF24564">
    <property type="entry name" value="DUF7605"/>
    <property type="match status" value="1"/>
</dbReference>
<evidence type="ECO:0000259" key="3">
    <source>
        <dbReference type="Pfam" id="PF24564"/>
    </source>
</evidence>
<dbReference type="Proteomes" id="UP000531561">
    <property type="component" value="Unassembled WGS sequence"/>
</dbReference>
<evidence type="ECO:0000259" key="2">
    <source>
        <dbReference type="Pfam" id="PF00350"/>
    </source>
</evidence>
<dbReference type="InterPro" id="IPR027417">
    <property type="entry name" value="P-loop_NTPase"/>
</dbReference>
<feature type="compositionally biased region" description="Basic and acidic residues" evidence="1">
    <location>
        <begin position="436"/>
        <end position="445"/>
    </location>
</feature>
<dbReference type="OrthoDB" id="3598281at2759"/>
<evidence type="ECO:0008006" key="6">
    <source>
        <dbReference type="Google" id="ProtNLM"/>
    </source>
</evidence>
<dbReference type="PANTHER" id="PTHR36681">
    <property type="entry name" value="NUCLEAR GTPASE, GERMINAL CENTER-ASSOCIATED, TANDEM DUPLICATE 3"/>
    <property type="match status" value="1"/>
</dbReference>
<evidence type="ECO:0000313" key="5">
    <source>
        <dbReference type="Proteomes" id="UP000531561"/>
    </source>
</evidence>
<feature type="domain" description="Dynamin N-terminal" evidence="2">
    <location>
        <begin position="117"/>
        <end position="348"/>
    </location>
</feature>
<dbReference type="AlphaFoldDB" id="A0A8H6AJH7"/>
<feature type="region of interest" description="Disordered" evidence="1">
    <location>
        <begin position="436"/>
        <end position="460"/>
    </location>
</feature>
<dbReference type="RefSeq" id="XP_037187384.1">
    <property type="nucleotide sequence ID" value="XM_037342662.1"/>
</dbReference>
<protein>
    <recommendedName>
        <fullName evidence="6">G domain-containing protein</fullName>
    </recommendedName>
</protein>
<dbReference type="Gene3D" id="3.40.50.300">
    <property type="entry name" value="P-loop containing nucleotide triphosphate hydrolases"/>
    <property type="match status" value="1"/>
</dbReference>
<keyword evidence="5" id="KW-1185">Reference proteome</keyword>
<evidence type="ECO:0000256" key="1">
    <source>
        <dbReference type="SAM" id="MobiDB-lite"/>
    </source>
</evidence>